<proteinExistence type="predicted"/>
<keyword evidence="2" id="KW-1185">Reference proteome</keyword>
<evidence type="ECO:0000313" key="2">
    <source>
        <dbReference type="Proteomes" id="UP000250235"/>
    </source>
</evidence>
<organism evidence="1 2">
    <name type="scientific">Dorcoceras hygrometricum</name>
    <dbReference type="NCBI Taxonomy" id="472368"/>
    <lineage>
        <taxon>Eukaryota</taxon>
        <taxon>Viridiplantae</taxon>
        <taxon>Streptophyta</taxon>
        <taxon>Embryophyta</taxon>
        <taxon>Tracheophyta</taxon>
        <taxon>Spermatophyta</taxon>
        <taxon>Magnoliopsida</taxon>
        <taxon>eudicotyledons</taxon>
        <taxon>Gunneridae</taxon>
        <taxon>Pentapetalae</taxon>
        <taxon>asterids</taxon>
        <taxon>lamiids</taxon>
        <taxon>Lamiales</taxon>
        <taxon>Gesneriaceae</taxon>
        <taxon>Didymocarpoideae</taxon>
        <taxon>Trichosporeae</taxon>
        <taxon>Loxocarpinae</taxon>
        <taxon>Dorcoceras</taxon>
    </lineage>
</organism>
<name>A0A2Z7AX76_9LAMI</name>
<dbReference type="AlphaFoldDB" id="A0A2Z7AX76"/>
<reference evidence="1 2" key="1">
    <citation type="journal article" date="2015" name="Proc. Natl. Acad. Sci. U.S.A.">
        <title>The resurrection genome of Boea hygrometrica: A blueprint for survival of dehydration.</title>
        <authorList>
            <person name="Xiao L."/>
            <person name="Yang G."/>
            <person name="Zhang L."/>
            <person name="Yang X."/>
            <person name="Zhao S."/>
            <person name="Ji Z."/>
            <person name="Zhou Q."/>
            <person name="Hu M."/>
            <person name="Wang Y."/>
            <person name="Chen M."/>
            <person name="Xu Y."/>
            <person name="Jin H."/>
            <person name="Xiao X."/>
            <person name="Hu G."/>
            <person name="Bao F."/>
            <person name="Hu Y."/>
            <person name="Wan P."/>
            <person name="Li L."/>
            <person name="Deng X."/>
            <person name="Kuang T."/>
            <person name="Xiang C."/>
            <person name="Zhu J.K."/>
            <person name="Oliver M.J."/>
            <person name="He Y."/>
        </authorList>
    </citation>
    <scope>NUCLEOTIDE SEQUENCE [LARGE SCALE GENOMIC DNA]</scope>
    <source>
        <strain evidence="2">cv. XS01</strain>
    </source>
</reference>
<dbReference type="Proteomes" id="UP000250235">
    <property type="component" value="Unassembled WGS sequence"/>
</dbReference>
<dbReference type="EMBL" id="KV012986">
    <property type="protein sequence ID" value="KZV24049.1"/>
    <property type="molecule type" value="Genomic_DNA"/>
</dbReference>
<protein>
    <submittedName>
        <fullName evidence="1">Uncharacterized protein</fullName>
    </submittedName>
</protein>
<evidence type="ECO:0000313" key="1">
    <source>
        <dbReference type="EMBL" id="KZV24049.1"/>
    </source>
</evidence>
<accession>A0A2Z7AX76</accession>
<sequence>MLAEGSDKPRERKPETHLQLVDVKGVKAPRRTMSPLLRAGQDYFKLVEHPPFFLMKEMSDDLRLEDFSSYQGALEDPSSA</sequence>
<gene>
    <name evidence="1" type="ORF">F511_43006</name>
</gene>